<organism evidence="2 3">
    <name type="scientific">Vibrio tapetis subsp. tapetis</name>
    <dbReference type="NCBI Taxonomy" id="1671868"/>
    <lineage>
        <taxon>Bacteria</taxon>
        <taxon>Pseudomonadati</taxon>
        <taxon>Pseudomonadota</taxon>
        <taxon>Gammaproteobacteria</taxon>
        <taxon>Vibrionales</taxon>
        <taxon>Vibrionaceae</taxon>
        <taxon>Vibrio</taxon>
    </lineage>
</organism>
<name>A0A2N8ZIT3_9VIBR</name>
<reference evidence="2 3" key="1">
    <citation type="submission" date="2017-10" db="EMBL/GenBank/DDBJ databases">
        <authorList>
            <person name="Banno H."/>
            <person name="Chua N.-H."/>
        </authorList>
    </citation>
    <scope>NUCLEOTIDE SEQUENCE [LARGE SCALE GENOMIC DNA]</scope>
    <source>
        <strain evidence="2">Vibrio tapetis CECT4600</strain>
    </source>
</reference>
<dbReference type="AlphaFoldDB" id="A0A2N8ZIT3"/>
<evidence type="ECO:0000313" key="2">
    <source>
        <dbReference type="EMBL" id="SON51825.1"/>
    </source>
</evidence>
<dbReference type="InterPro" id="IPR032710">
    <property type="entry name" value="NTF2-like_dom_sf"/>
</dbReference>
<accession>A0A2N8ZIT3</accession>
<dbReference type="KEGG" id="vta:B0214"/>
<dbReference type="InterPro" id="IPR027843">
    <property type="entry name" value="DUF4440"/>
</dbReference>
<dbReference type="Pfam" id="PF14534">
    <property type="entry name" value="DUF4440"/>
    <property type="match status" value="1"/>
</dbReference>
<protein>
    <recommendedName>
        <fullName evidence="1">DUF4440 domain-containing protein</fullName>
    </recommendedName>
</protein>
<keyword evidence="3" id="KW-1185">Reference proteome</keyword>
<gene>
    <name evidence="2" type="ORF">VTAP4600_B0214</name>
</gene>
<evidence type="ECO:0000259" key="1">
    <source>
        <dbReference type="Pfam" id="PF14534"/>
    </source>
</evidence>
<dbReference type="OrthoDB" id="121974at2"/>
<dbReference type="Proteomes" id="UP000235828">
    <property type="component" value="Chromosome B"/>
</dbReference>
<dbReference type="EMBL" id="LT960612">
    <property type="protein sequence ID" value="SON51825.1"/>
    <property type="molecule type" value="Genomic_DNA"/>
</dbReference>
<proteinExistence type="predicted"/>
<dbReference type="RefSeq" id="WP_102524208.1">
    <property type="nucleotide sequence ID" value="NZ_LT960612.1"/>
</dbReference>
<dbReference type="SUPFAM" id="SSF54427">
    <property type="entry name" value="NTF2-like"/>
    <property type="match status" value="1"/>
</dbReference>
<evidence type="ECO:0000313" key="3">
    <source>
        <dbReference type="Proteomes" id="UP000235828"/>
    </source>
</evidence>
<dbReference type="Gene3D" id="3.10.450.50">
    <property type="match status" value="1"/>
</dbReference>
<feature type="domain" description="DUF4440" evidence="1">
    <location>
        <begin position="11"/>
        <end position="109"/>
    </location>
</feature>
<sequence>MDILVEQEIVLHQYDTRQNETDIERLIHPTFTEIGKSGNRYDFASIVKMMETEAPSINRIHSQNYECIQLEPAVQLLTYESALVDDSGEASEYAKRSSIWVFTGICWQLKFHQGTPCLPFEIGHDV</sequence>